<comment type="similarity">
    <text evidence="6">Belongs to the DESIGUAL family.</text>
</comment>
<evidence type="ECO:0000256" key="6">
    <source>
        <dbReference type="ARBA" id="ARBA00029467"/>
    </source>
</evidence>
<feature type="transmembrane region" description="Helical" evidence="8">
    <location>
        <begin position="129"/>
        <end position="150"/>
    </location>
</feature>
<feature type="region of interest" description="Disordered" evidence="7">
    <location>
        <begin position="178"/>
        <end position="242"/>
    </location>
</feature>
<dbReference type="GO" id="GO:0012505">
    <property type="term" value="C:endomembrane system"/>
    <property type="evidence" value="ECO:0007669"/>
    <property type="project" value="UniProtKB-SubCell"/>
</dbReference>
<keyword evidence="5 8" id="KW-0472">Membrane</keyword>
<evidence type="ECO:0000256" key="3">
    <source>
        <dbReference type="ARBA" id="ARBA00022729"/>
    </source>
</evidence>
<dbReference type="InterPro" id="IPR052222">
    <property type="entry name" value="DESIGUAL"/>
</dbReference>
<evidence type="ECO:0000256" key="7">
    <source>
        <dbReference type="SAM" id="MobiDB-lite"/>
    </source>
</evidence>
<feature type="compositionally biased region" description="Polar residues" evidence="7">
    <location>
        <begin position="221"/>
        <end position="242"/>
    </location>
</feature>
<name>A0A0Q3FD63_BRADI</name>
<dbReference type="EMBL" id="CM000882">
    <property type="protein sequence ID" value="KQJ96140.1"/>
    <property type="molecule type" value="Genomic_DNA"/>
</dbReference>
<sequence>MKKGMVVATVVVGVLGLITVILGIAGAASSGRACESEDGATPGVGCGVVASLLALATQIVASAATGCCGCCRTWSIPSEAKRIVAIVLSTFSWFLAIIAVILFMVAAILSTSTDVSTGGKCVSDGTGPFVAATILFIITVVFQVVSYILLQATTAASSTKPLGQESGIAMGNPVNQNAAETTAASSTEQNAAETTAASSTEQNAAASGDPPPSAPPASSDQITSPTPTVLTNKANADPANQV</sequence>
<reference evidence="9 10" key="1">
    <citation type="journal article" date="2010" name="Nature">
        <title>Genome sequencing and analysis of the model grass Brachypodium distachyon.</title>
        <authorList>
            <consortium name="International Brachypodium Initiative"/>
        </authorList>
    </citation>
    <scope>NUCLEOTIDE SEQUENCE [LARGE SCALE GENOMIC DNA]</scope>
    <source>
        <strain evidence="9 10">Bd21</strain>
    </source>
</reference>
<evidence type="ECO:0000256" key="2">
    <source>
        <dbReference type="ARBA" id="ARBA00022692"/>
    </source>
</evidence>
<feature type="transmembrane region" description="Helical" evidence="8">
    <location>
        <begin position="49"/>
        <end position="71"/>
    </location>
</feature>
<organism evidence="9">
    <name type="scientific">Brachypodium distachyon</name>
    <name type="common">Purple false brome</name>
    <name type="synonym">Trachynia distachya</name>
    <dbReference type="NCBI Taxonomy" id="15368"/>
    <lineage>
        <taxon>Eukaryota</taxon>
        <taxon>Viridiplantae</taxon>
        <taxon>Streptophyta</taxon>
        <taxon>Embryophyta</taxon>
        <taxon>Tracheophyta</taxon>
        <taxon>Spermatophyta</taxon>
        <taxon>Magnoliopsida</taxon>
        <taxon>Liliopsida</taxon>
        <taxon>Poales</taxon>
        <taxon>Poaceae</taxon>
        <taxon>BOP clade</taxon>
        <taxon>Pooideae</taxon>
        <taxon>Stipodae</taxon>
        <taxon>Brachypodieae</taxon>
        <taxon>Brachypodium</taxon>
    </lineage>
</organism>
<accession>A0A0Q3FD63</accession>
<dbReference type="EnsemblPlants" id="KQJ96140">
    <property type="protein sequence ID" value="KQJ96140"/>
    <property type="gene ID" value="BRADI_3g21250v3"/>
</dbReference>
<feature type="transmembrane region" description="Helical" evidence="8">
    <location>
        <begin position="83"/>
        <end position="109"/>
    </location>
</feature>
<dbReference type="OrthoDB" id="675987at2759"/>
<evidence type="ECO:0000256" key="4">
    <source>
        <dbReference type="ARBA" id="ARBA00022989"/>
    </source>
</evidence>
<dbReference type="Proteomes" id="UP000008810">
    <property type="component" value="Chromosome 3"/>
</dbReference>
<reference evidence="9" key="2">
    <citation type="submission" date="2017-06" db="EMBL/GenBank/DDBJ databases">
        <title>WGS assembly of Brachypodium distachyon.</title>
        <authorList>
            <consortium name="The International Brachypodium Initiative"/>
            <person name="Lucas S."/>
            <person name="Harmon-Smith M."/>
            <person name="Lail K."/>
            <person name="Tice H."/>
            <person name="Grimwood J."/>
            <person name="Bruce D."/>
            <person name="Barry K."/>
            <person name="Shu S."/>
            <person name="Lindquist E."/>
            <person name="Wang M."/>
            <person name="Pitluck S."/>
            <person name="Vogel J.P."/>
            <person name="Garvin D.F."/>
            <person name="Mockler T.C."/>
            <person name="Schmutz J."/>
            <person name="Rokhsar D."/>
            <person name="Bevan M.W."/>
        </authorList>
    </citation>
    <scope>NUCLEOTIDE SEQUENCE</scope>
    <source>
        <strain evidence="9">Bd21</strain>
    </source>
</reference>
<protein>
    <submittedName>
        <fullName evidence="9 10">Uncharacterized protein</fullName>
    </submittedName>
</protein>
<feature type="compositionally biased region" description="Low complexity" evidence="7">
    <location>
        <begin position="178"/>
        <end position="208"/>
    </location>
</feature>
<reference evidence="10" key="3">
    <citation type="submission" date="2018-08" db="UniProtKB">
        <authorList>
            <consortium name="EnsemblPlants"/>
        </authorList>
    </citation>
    <scope>IDENTIFICATION</scope>
    <source>
        <strain evidence="10">cv. Bd21</strain>
    </source>
</reference>
<evidence type="ECO:0000313" key="9">
    <source>
        <dbReference type="EMBL" id="KQJ96140.1"/>
    </source>
</evidence>
<evidence type="ECO:0000313" key="11">
    <source>
        <dbReference type="Proteomes" id="UP000008810"/>
    </source>
</evidence>
<gene>
    <name evidence="9" type="ORF">BRADI_3g21250v3</name>
</gene>
<keyword evidence="4 8" id="KW-1133">Transmembrane helix</keyword>
<evidence type="ECO:0000256" key="1">
    <source>
        <dbReference type="ARBA" id="ARBA00004127"/>
    </source>
</evidence>
<dbReference type="InParanoid" id="A0A0Q3FD63"/>
<evidence type="ECO:0000313" key="10">
    <source>
        <dbReference type="EnsemblPlants" id="KQJ96140"/>
    </source>
</evidence>
<dbReference type="Pfam" id="PF06749">
    <property type="entry name" value="DUF1218"/>
    <property type="match status" value="1"/>
</dbReference>
<dbReference type="PANTHER" id="PTHR31769">
    <property type="entry name" value="OS07G0462200 PROTEIN-RELATED"/>
    <property type="match status" value="1"/>
</dbReference>
<keyword evidence="3" id="KW-0732">Signal</keyword>
<dbReference type="STRING" id="15368.A0A0Q3FD63"/>
<keyword evidence="11" id="KW-1185">Reference proteome</keyword>
<keyword evidence="2 8" id="KW-0812">Transmembrane</keyword>
<dbReference type="Gramene" id="KQJ96140">
    <property type="protein sequence ID" value="KQJ96140"/>
    <property type="gene ID" value="BRADI_3g21250v3"/>
</dbReference>
<proteinExistence type="inferred from homology"/>
<dbReference type="InterPro" id="IPR009606">
    <property type="entry name" value="DEAL/Modifying_wall_lignin1/2"/>
</dbReference>
<dbReference type="AlphaFoldDB" id="A0A0Q3FD63"/>
<evidence type="ECO:0000256" key="8">
    <source>
        <dbReference type="SAM" id="Phobius"/>
    </source>
</evidence>
<evidence type="ECO:0000256" key="5">
    <source>
        <dbReference type="ARBA" id="ARBA00023136"/>
    </source>
</evidence>
<comment type="subcellular location">
    <subcellularLocation>
        <location evidence="1">Endomembrane system</location>
        <topology evidence="1">Multi-pass membrane protein</topology>
    </subcellularLocation>
</comment>